<evidence type="ECO:0000256" key="5">
    <source>
        <dbReference type="ARBA" id="ARBA00022519"/>
    </source>
</evidence>
<dbReference type="Gene3D" id="1.25.40.10">
    <property type="entry name" value="Tetratricopeptide repeat domain"/>
    <property type="match status" value="2"/>
</dbReference>
<keyword evidence="4" id="KW-1003">Cell membrane</keyword>
<evidence type="ECO:0000256" key="2">
    <source>
        <dbReference type="ARBA" id="ARBA00004429"/>
    </source>
</evidence>
<protein>
    <submittedName>
        <fullName evidence="13">Protoheme IX biogenesis protein HemY</fullName>
    </submittedName>
</protein>
<keyword evidence="8 11" id="KW-0472">Membrane</keyword>
<evidence type="ECO:0000313" key="13">
    <source>
        <dbReference type="EMBL" id="MBT0727527.1"/>
    </source>
</evidence>
<organism evidence="13 14">
    <name type="scientific">Rosenbergiella australiborealis</name>
    <dbReference type="NCBI Taxonomy" id="1544696"/>
    <lineage>
        <taxon>Bacteria</taxon>
        <taxon>Pseudomonadati</taxon>
        <taxon>Pseudomonadota</taxon>
        <taxon>Gammaproteobacteria</taxon>
        <taxon>Enterobacterales</taxon>
        <taxon>Erwiniaceae</taxon>
        <taxon>Rosenbergiella</taxon>
    </lineage>
</organism>
<accession>A0ABS5T5V6</accession>
<evidence type="ECO:0000256" key="6">
    <source>
        <dbReference type="ARBA" id="ARBA00022692"/>
    </source>
</evidence>
<keyword evidence="14" id="KW-1185">Reference proteome</keyword>
<gene>
    <name evidence="13" type="primary">hemY</name>
    <name evidence="13" type="ORF">HGT73_09050</name>
</gene>
<proteinExistence type="predicted"/>
<comment type="subcellular location">
    <subcellularLocation>
        <location evidence="2">Cell inner membrane</location>
        <topology evidence="2">Multi-pass membrane protein</topology>
    </subcellularLocation>
</comment>
<keyword evidence="10" id="KW-0802">TPR repeat</keyword>
<dbReference type="InterPro" id="IPR005254">
    <property type="entry name" value="Heme_biosyn_assoc_TPR_pro"/>
</dbReference>
<dbReference type="SUPFAM" id="SSF48452">
    <property type="entry name" value="TPR-like"/>
    <property type="match status" value="1"/>
</dbReference>
<evidence type="ECO:0000256" key="10">
    <source>
        <dbReference type="PROSITE-ProRule" id="PRU00339"/>
    </source>
</evidence>
<evidence type="ECO:0000256" key="7">
    <source>
        <dbReference type="ARBA" id="ARBA00022989"/>
    </source>
</evidence>
<evidence type="ECO:0000256" key="11">
    <source>
        <dbReference type="SAM" id="Phobius"/>
    </source>
</evidence>
<evidence type="ECO:0000259" key="12">
    <source>
        <dbReference type="Pfam" id="PF07219"/>
    </source>
</evidence>
<feature type="transmembrane region" description="Helical" evidence="11">
    <location>
        <begin position="41"/>
        <end position="62"/>
    </location>
</feature>
<dbReference type="RefSeq" id="WP_214213900.1">
    <property type="nucleotide sequence ID" value="NZ_JABBFO010000007.1"/>
</dbReference>
<evidence type="ECO:0000256" key="8">
    <source>
        <dbReference type="ARBA" id="ARBA00023136"/>
    </source>
</evidence>
<comment type="function">
    <text evidence="1">Involved in a late step of protoheme IX synthesis.</text>
</comment>
<keyword evidence="7 11" id="KW-1133">Transmembrane helix</keyword>
<dbReference type="EMBL" id="JABBFO010000007">
    <property type="protein sequence ID" value="MBT0727527.1"/>
    <property type="molecule type" value="Genomic_DNA"/>
</dbReference>
<feature type="repeat" description="TPR" evidence="10">
    <location>
        <begin position="328"/>
        <end position="361"/>
    </location>
</feature>
<evidence type="ECO:0000256" key="3">
    <source>
        <dbReference type="ARBA" id="ARBA00004744"/>
    </source>
</evidence>
<dbReference type="Proteomes" id="UP000786875">
    <property type="component" value="Unassembled WGS sequence"/>
</dbReference>
<dbReference type="InterPro" id="IPR019734">
    <property type="entry name" value="TPR_rpt"/>
</dbReference>
<comment type="caution">
    <text evidence="13">The sequence shown here is derived from an EMBL/GenBank/DDBJ whole genome shotgun (WGS) entry which is preliminary data.</text>
</comment>
<dbReference type="InterPro" id="IPR010817">
    <property type="entry name" value="HemY_N"/>
</dbReference>
<comment type="pathway">
    <text evidence="3">Porphyrin-containing compound metabolism; protoheme biosynthesis.</text>
</comment>
<evidence type="ECO:0000256" key="1">
    <source>
        <dbReference type="ARBA" id="ARBA00002962"/>
    </source>
</evidence>
<feature type="domain" description="HemY N-terminal" evidence="12">
    <location>
        <begin position="26"/>
        <end position="132"/>
    </location>
</feature>
<keyword evidence="5" id="KW-0997">Cell inner membrane</keyword>
<sequence length="398" mass="45043">MIKVLFLFILLIAGIVLGPLFAGKQGYVLIQTSQWNIETSVTGLAIILLAALIVILLIEWVIRRLLRTGSRTRRWFSSRKHRIAQKHTNSALIKLAEGDYQQVEKLITKNADHADTPVANYLLAAEAAQQRGDEIRANQHLERASELCTDNQIPVEIARARILLARGENHAARHTLDRLLDVAPRHPEVLRLAQSAYLRTGAWSPLLDILPSLEKDQLITKEDAETLSHKAWLGLMDQAMASGGSDGLKQWWSHQTRKTRQDNRLQAAMVTHLIECDDHDMAQVITLDGLKRGYNENLVLSIPKIKTANSEDSEKLVRQLIKQQGSTPLLESTLGQLLMRRGEWQQAADAFNSALAQRPDSFDYAWLADVYDKMRRPEEAAKMRREGLHLTLKKYPDQ</sequence>
<dbReference type="NCBIfam" id="TIGR00540">
    <property type="entry name" value="TPR_hemY_coli"/>
    <property type="match status" value="1"/>
</dbReference>
<keyword evidence="6 11" id="KW-0812">Transmembrane</keyword>
<evidence type="ECO:0000313" key="14">
    <source>
        <dbReference type="Proteomes" id="UP000786875"/>
    </source>
</evidence>
<dbReference type="PROSITE" id="PS50005">
    <property type="entry name" value="TPR"/>
    <property type="match status" value="1"/>
</dbReference>
<evidence type="ECO:0000256" key="4">
    <source>
        <dbReference type="ARBA" id="ARBA00022475"/>
    </source>
</evidence>
<dbReference type="NCBIfam" id="NF008017">
    <property type="entry name" value="PRK10747.1"/>
    <property type="match status" value="1"/>
</dbReference>
<dbReference type="InterPro" id="IPR011990">
    <property type="entry name" value="TPR-like_helical_dom_sf"/>
</dbReference>
<evidence type="ECO:0000256" key="9">
    <source>
        <dbReference type="ARBA" id="ARBA00023244"/>
    </source>
</evidence>
<name>A0ABS5T5V6_9GAMM</name>
<dbReference type="Pfam" id="PF07219">
    <property type="entry name" value="HemY_N"/>
    <property type="match status" value="1"/>
</dbReference>
<keyword evidence="9" id="KW-0627">Porphyrin biosynthesis</keyword>
<reference evidence="13 14" key="1">
    <citation type="submission" date="2020-04" db="EMBL/GenBank/DDBJ databases">
        <title>Genome sequencing of Rosenbergiella species.</title>
        <authorList>
            <person name="Alvarez-Perez S."/>
            <person name="Lievens B."/>
        </authorList>
    </citation>
    <scope>NUCLEOTIDE SEQUENCE [LARGE SCALE GENOMIC DNA]</scope>
    <source>
        <strain evidence="13 14">CdVSA20.1</strain>
    </source>
</reference>